<dbReference type="AlphaFoldDB" id="A0A8H7A6M6"/>
<feature type="region of interest" description="Disordered" evidence="1">
    <location>
        <begin position="102"/>
        <end position="153"/>
    </location>
</feature>
<name>A0A8H7A6M6_9EURO</name>
<gene>
    <name evidence="2" type="ORF">GJ744_003674</name>
</gene>
<evidence type="ECO:0000313" key="2">
    <source>
        <dbReference type="EMBL" id="KAF7503523.1"/>
    </source>
</evidence>
<evidence type="ECO:0000256" key="1">
    <source>
        <dbReference type="SAM" id="MobiDB-lite"/>
    </source>
</evidence>
<keyword evidence="3" id="KW-1185">Reference proteome</keyword>
<comment type="caution">
    <text evidence="2">The sequence shown here is derived from an EMBL/GenBank/DDBJ whole genome shotgun (WGS) entry which is preliminary data.</text>
</comment>
<feature type="compositionally biased region" description="Polar residues" evidence="1">
    <location>
        <begin position="106"/>
        <end position="125"/>
    </location>
</feature>
<evidence type="ECO:0000313" key="3">
    <source>
        <dbReference type="Proteomes" id="UP000606974"/>
    </source>
</evidence>
<organism evidence="2 3">
    <name type="scientific">Endocarpon pusillum</name>
    <dbReference type="NCBI Taxonomy" id="364733"/>
    <lineage>
        <taxon>Eukaryota</taxon>
        <taxon>Fungi</taxon>
        <taxon>Dikarya</taxon>
        <taxon>Ascomycota</taxon>
        <taxon>Pezizomycotina</taxon>
        <taxon>Eurotiomycetes</taxon>
        <taxon>Chaetothyriomycetidae</taxon>
        <taxon>Verrucariales</taxon>
        <taxon>Verrucariaceae</taxon>
        <taxon>Endocarpon</taxon>
    </lineage>
</organism>
<sequence length="225" mass="25944">MHPEEPSLEYSPCFFTSLIKQPKMCQSIQTIYKFCGCKGEFYQQTCPKPTATCKLLLQNPIDLKLTCYCEKHSSKTFKTVRQDQRDTARFNKEYAKILAREEQQKQKATANHGKQSTRLSKQNLSIKRARANRERSQAAGESGEQIFLGKRNSSNCQTKGDMALFQPEEREMEAYGRRWGGYAMRRKYPLAKARAEEASRREAQEKTVVRRGGMREKSDGKCTVM</sequence>
<proteinExistence type="predicted"/>
<dbReference type="OrthoDB" id="10315910at2759"/>
<feature type="region of interest" description="Disordered" evidence="1">
    <location>
        <begin position="195"/>
        <end position="225"/>
    </location>
</feature>
<reference evidence="2" key="1">
    <citation type="submission" date="2020-02" db="EMBL/GenBank/DDBJ databases">
        <authorList>
            <person name="Palmer J.M."/>
        </authorList>
    </citation>
    <scope>NUCLEOTIDE SEQUENCE</scope>
    <source>
        <strain evidence="2">EPUS1.4</strain>
        <tissue evidence="2">Thallus</tissue>
    </source>
</reference>
<protein>
    <submittedName>
        <fullName evidence="2">Uncharacterized protein</fullName>
    </submittedName>
</protein>
<accession>A0A8H7A6M6</accession>
<dbReference type="EMBL" id="JAACFV010000174">
    <property type="protein sequence ID" value="KAF7503523.1"/>
    <property type="molecule type" value="Genomic_DNA"/>
</dbReference>
<dbReference type="Proteomes" id="UP000606974">
    <property type="component" value="Unassembled WGS sequence"/>
</dbReference>